<organism evidence="2 3">
    <name type="scientific">Glycomyces sambucus</name>
    <dbReference type="NCBI Taxonomy" id="380244"/>
    <lineage>
        <taxon>Bacteria</taxon>
        <taxon>Bacillati</taxon>
        <taxon>Actinomycetota</taxon>
        <taxon>Actinomycetes</taxon>
        <taxon>Glycomycetales</taxon>
        <taxon>Glycomycetaceae</taxon>
        <taxon>Glycomyces</taxon>
    </lineage>
</organism>
<feature type="domain" description="Dynamin N-terminal" evidence="1">
    <location>
        <begin position="51"/>
        <end position="201"/>
    </location>
</feature>
<protein>
    <submittedName>
        <fullName evidence="2">Dynamin family protein</fullName>
    </submittedName>
</protein>
<dbReference type="RefSeq" id="WP_091042577.1">
    <property type="nucleotide sequence ID" value="NZ_FNGF01000001.1"/>
</dbReference>
<dbReference type="EMBL" id="FNGF01000001">
    <property type="protein sequence ID" value="SDK57815.1"/>
    <property type="molecule type" value="Genomic_DNA"/>
</dbReference>
<dbReference type="InterPro" id="IPR045063">
    <property type="entry name" value="Dynamin_N"/>
</dbReference>
<evidence type="ECO:0000259" key="1">
    <source>
        <dbReference type="Pfam" id="PF00350"/>
    </source>
</evidence>
<sequence length="620" mass="67159">MSVYGSVAALRREILDLYEEVARVAGADLADASAIRLRESRSRLASDVYTVTVCGEYSRGKSSLVNALIGRPDLLPVGIRATTSAIATVRWGAEAKAAVRIEEEDGRPVEQPVPFAALARYGSQHGNPRNRERVRSLDVAVPSPLLRRGLVLVDTPGIGTLYPEHTAITNALLPRTDGILFVCNVIDPLSKPELEFLRRAERSCPTVLVAATKADRIYDAAGAVADIAERIGGALDLPEGQVRVVAVSAVEREAELAEGREDGGSGFAELERELWNGLAATCIAPRIERALGEITAVVRESSAPVVNEFAGMGPGTDLGETLAHIARERARAAELRGPDASWRADLGRRVAEIERELRVDLDRRCQDAKRDFKAQAENPAGGSDARQLLGQVCTEIGAIVDEVEAAMIERTSRAAAEIAERIAVPLMVSGAGHERYLPAIAVPGDVLGRKRNLGWLRTGFESSMAAGAFGATIGALVTSLFAPGAGSVIGGVVGGLLFNIIGFVSGATEQIQEDRGERRTLQVKRMVRYVVPALDREILEIGRRFDAAVKQQRAHLEDRVESEVERSLVSLEASVRRLEASSDRDARDLERHLADLRRRTEEYRLLGDRLTALHDRLTRL</sequence>
<dbReference type="STRING" id="380244.SAMN05216298_0629"/>
<dbReference type="PANTHER" id="PTHR43681">
    <property type="entry name" value="TRANSMEMBRANE GTPASE FZO"/>
    <property type="match status" value="1"/>
</dbReference>
<evidence type="ECO:0000313" key="3">
    <source>
        <dbReference type="Proteomes" id="UP000198662"/>
    </source>
</evidence>
<dbReference type="SUPFAM" id="SSF52540">
    <property type="entry name" value="P-loop containing nucleoside triphosphate hydrolases"/>
    <property type="match status" value="1"/>
</dbReference>
<accession>A0A1G9D2D6</accession>
<dbReference type="InterPro" id="IPR027417">
    <property type="entry name" value="P-loop_NTPase"/>
</dbReference>
<evidence type="ECO:0000313" key="2">
    <source>
        <dbReference type="EMBL" id="SDK57815.1"/>
    </source>
</evidence>
<keyword evidence="3" id="KW-1185">Reference proteome</keyword>
<gene>
    <name evidence="2" type="ORF">SAMN05216298_0629</name>
</gene>
<reference evidence="3" key="1">
    <citation type="submission" date="2016-10" db="EMBL/GenBank/DDBJ databases">
        <authorList>
            <person name="Varghese N."/>
            <person name="Submissions S."/>
        </authorList>
    </citation>
    <scope>NUCLEOTIDE SEQUENCE [LARGE SCALE GENOMIC DNA]</scope>
    <source>
        <strain evidence="3">CGMCC 4.3147</strain>
    </source>
</reference>
<dbReference type="Pfam" id="PF00350">
    <property type="entry name" value="Dynamin_N"/>
    <property type="match status" value="1"/>
</dbReference>
<name>A0A1G9D2D6_9ACTN</name>
<dbReference type="OrthoDB" id="4746525at2"/>
<dbReference type="Gene3D" id="3.40.50.300">
    <property type="entry name" value="P-loop containing nucleotide triphosphate hydrolases"/>
    <property type="match status" value="1"/>
</dbReference>
<proteinExistence type="predicted"/>
<dbReference type="AlphaFoldDB" id="A0A1G9D2D6"/>
<dbReference type="Proteomes" id="UP000198662">
    <property type="component" value="Unassembled WGS sequence"/>
</dbReference>
<dbReference type="InterPro" id="IPR051943">
    <property type="entry name" value="TRAFAC_Dynamin-like_GTPase"/>
</dbReference>
<dbReference type="PANTHER" id="PTHR43681:SF1">
    <property type="entry name" value="SARCALUMENIN"/>
    <property type="match status" value="1"/>
</dbReference>